<dbReference type="EMBL" id="VTOZ01000004">
    <property type="protein sequence ID" value="TYZ30226.1"/>
    <property type="molecule type" value="Genomic_DNA"/>
</dbReference>
<dbReference type="Proteomes" id="UP000322783">
    <property type="component" value="Unassembled WGS sequence"/>
</dbReference>
<evidence type="ECO:0000313" key="1">
    <source>
        <dbReference type="EMBL" id="TYZ30226.1"/>
    </source>
</evidence>
<proteinExistence type="predicted"/>
<dbReference type="NCBIfam" id="TIGR01869">
    <property type="entry name" value="casC_Cse4"/>
    <property type="match status" value="1"/>
</dbReference>
<dbReference type="AlphaFoldDB" id="A0A5D6WQ54"/>
<organism evidence="1 2">
    <name type="scientific">Selenomonas caprae</name>
    <dbReference type="NCBI Taxonomy" id="2606905"/>
    <lineage>
        <taxon>Bacteria</taxon>
        <taxon>Bacillati</taxon>
        <taxon>Bacillota</taxon>
        <taxon>Negativicutes</taxon>
        <taxon>Selenomonadales</taxon>
        <taxon>Selenomonadaceae</taxon>
        <taxon>Selenomonas</taxon>
    </lineage>
</organism>
<accession>A0A5D6WQ54</accession>
<keyword evidence="2" id="KW-1185">Reference proteome</keyword>
<sequence length="384" mass="42060">MTMLLEIHMLKNYPATNLNRDDMGAPKSCMFGGVQRSRISSQCLKRSWRVSPLFQKEMAGHLGVRTRKMPQLVKNRLLEMGVAEEMALAAEKKLTGFANKAGKERDDGITSQIVLYAPEDIQAIADAVKVHIDEAKDAKAFTKIKATDIEKSVTGAGARPVSLDIALFGRMVTSTAFADVEAAMQVAHAFSTNRVIMESDFFVAMDDMIDGQEELGAGMMDNVDYNSSCYYIYASLDMDKLLANLKNAENPEALVEAVIPSLLRTMAYSNPSGKQNSFAGNVLPAAVLVECKDYPVPVSYANAFAKPAKASANTDLVEDSIAKLQQHVLATAKAFPSLSTAHRVWFDASGIAAEQDDHWGDNLKVETAQNYDELIEMVRAFLQK</sequence>
<evidence type="ECO:0000313" key="2">
    <source>
        <dbReference type="Proteomes" id="UP000322783"/>
    </source>
</evidence>
<gene>
    <name evidence="1" type="primary">cas7e</name>
    <name evidence="1" type="ORF">FZ041_02805</name>
</gene>
<dbReference type="InterPro" id="IPR010148">
    <property type="entry name" value="CRISPR-assoc_prot_CT1975"/>
</dbReference>
<protein>
    <submittedName>
        <fullName evidence="1">Type I-E CRISPR-associated protein Cas7/Cse4/CasC</fullName>
    </submittedName>
</protein>
<reference evidence="1 2" key="1">
    <citation type="submission" date="2019-08" db="EMBL/GenBank/DDBJ databases">
        <title>Selenomonas sp. mPRGC5 and Selenomonas sp. mPRGC8 isolated from ruminal fluid of dairy goat (Capra hircus).</title>
        <authorList>
            <person name="Poothong S."/>
            <person name="Nuengjamnong C."/>
            <person name="Tanasupawat S."/>
        </authorList>
    </citation>
    <scope>NUCLEOTIDE SEQUENCE [LARGE SCALE GENOMIC DNA]</scope>
    <source>
        <strain evidence="2">mPRGC8</strain>
    </source>
</reference>
<name>A0A5D6WQ54_9FIRM</name>
<dbReference type="Pfam" id="PF09344">
    <property type="entry name" value="Cas_CT1975"/>
    <property type="match status" value="1"/>
</dbReference>
<comment type="caution">
    <text evidence="1">The sequence shown here is derived from an EMBL/GenBank/DDBJ whole genome shotgun (WGS) entry which is preliminary data.</text>
</comment>